<proteinExistence type="inferred from homology"/>
<comment type="similarity">
    <text evidence="1 2">Belongs to the phD/YefM antitoxin family.</text>
</comment>
<gene>
    <name evidence="3" type="ORF">FBZ89_108135</name>
</gene>
<dbReference type="AlphaFoldDB" id="A0A560FBT8"/>
<dbReference type="Proteomes" id="UP000319859">
    <property type="component" value="Unassembled WGS sequence"/>
</dbReference>
<dbReference type="EMBL" id="VITN01000008">
    <property type="protein sequence ID" value="TWB19078.1"/>
    <property type="molecule type" value="Genomic_DNA"/>
</dbReference>
<sequence length="81" mass="9278">MREVQSSEAKTHLPQILDEVERGETIIITRHGRPIARLIPEAESRQEEIDRAIEGIRDLQQKTGPISLDDLLSARHEGHKY</sequence>
<dbReference type="PANTHER" id="PTHR35377">
    <property type="entry name" value="ANTITOXIN VAPB49-RELATED-RELATED"/>
    <property type="match status" value="1"/>
</dbReference>
<reference evidence="3 4" key="1">
    <citation type="submission" date="2019-06" db="EMBL/GenBank/DDBJ databases">
        <title>Genomic Encyclopedia of Type Strains, Phase IV (KMG-V): Genome sequencing to study the core and pangenomes of soil and plant-associated prokaryotes.</title>
        <authorList>
            <person name="Whitman W."/>
        </authorList>
    </citation>
    <scope>NUCLEOTIDE SEQUENCE [LARGE SCALE GENOMIC DNA]</scope>
    <source>
        <strain evidence="3 4">BR 11880</strain>
    </source>
</reference>
<dbReference type="InterPro" id="IPR006442">
    <property type="entry name" value="Antitoxin_Phd/YefM"/>
</dbReference>
<dbReference type="OrthoDB" id="361531at2"/>
<organism evidence="3 4">
    <name type="scientific">Nitrospirillum amazonense</name>
    <dbReference type="NCBI Taxonomy" id="28077"/>
    <lineage>
        <taxon>Bacteria</taxon>
        <taxon>Pseudomonadati</taxon>
        <taxon>Pseudomonadota</taxon>
        <taxon>Alphaproteobacteria</taxon>
        <taxon>Rhodospirillales</taxon>
        <taxon>Azospirillaceae</taxon>
        <taxon>Nitrospirillum</taxon>
    </lineage>
</organism>
<dbReference type="SUPFAM" id="SSF143120">
    <property type="entry name" value="YefM-like"/>
    <property type="match status" value="1"/>
</dbReference>
<dbReference type="NCBIfam" id="TIGR01552">
    <property type="entry name" value="phd_fam"/>
    <property type="match status" value="1"/>
</dbReference>
<evidence type="ECO:0000313" key="4">
    <source>
        <dbReference type="Proteomes" id="UP000319859"/>
    </source>
</evidence>
<evidence type="ECO:0000256" key="2">
    <source>
        <dbReference type="RuleBase" id="RU362080"/>
    </source>
</evidence>
<comment type="caution">
    <text evidence="3">The sequence shown here is derived from an EMBL/GenBank/DDBJ whole genome shotgun (WGS) entry which is preliminary data.</text>
</comment>
<dbReference type="Gene3D" id="3.40.1620.10">
    <property type="entry name" value="YefM-like domain"/>
    <property type="match status" value="1"/>
</dbReference>
<name>A0A560FBT8_9PROT</name>
<dbReference type="Pfam" id="PF02604">
    <property type="entry name" value="PhdYeFM_antitox"/>
    <property type="match status" value="1"/>
</dbReference>
<protein>
    <recommendedName>
        <fullName evidence="2">Antitoxin</fullName>
    </recommendedName>
</protein>
<comment type="function">
    <text evidence="2">Antitoxin component of a type II toxin-antitoxin (TA) system.</text>
</comment>
<dbReference type="InterPro" id="IPR036165">
    <property type="entry name" value="YefM-like_sf"/>
</dbReference>
<accession>A0A560FBT8</accession>
<evidence type="ECO:0000256" key="1">
    <source>
        <dbReference type="ARBA" id="ARBA00009981"/>
    </source>
</evidence>
<dbReference type="RefSeq" id="WP_145750742.1">
    <property type="nucleotide sequence ID" value="NZ_VITN01000008.1"/>
</dbReference>
<evidence type="ECO:0000313" key="3">
    <source>
        <dbReference type="EMBL" id="TWB19078.1"/>
    </source>
</evidence>
<dbReference type="InterPro" id="IPR051416">
    <property type="entry name" value="phD-YefM_TA_antitoxins"/>
</dbReference>